<dbReference type="GO" id="GO:0003677">
    <property type="term" value="F:DNA binding"/>
    <property type="evidence" value="ECO:0007669"/>
    <property type="project" value="InterPro"/>
</dbReference>
<dbReference type="EMBL" id="MN234161">
    <property type="protein sequence ID" value="QFG08103.1"/>
    <property type="molecule type" value="Genomic_DNA"/>
</dbReference>
<dbReference type="RefSeq" id="YP_010001180.1">
    <property type="nucleotide sequence ID" value="NC_053173.1"/>
</dbReference>
<dbReference type="GeneID" id="62974345"/>
<dbReference type="Gene3D" id="1.10.260.40">
    <property type="entry name" value="lambda repressor-like DNA-binding domains"/>
    <property type="match status" value="1"/>
</dbReference>
<sequence length="129" mass="14226">MSASVEEHGRLAEAQPMGELWTIIQEHLDAYGVREAEFARRIGSSPQTVNSWKKRGIRNLPERRLLLAVAEITGRDYADVLEAALTDADYLGDDLPAAARRGIGKTRGERVRDEFGALGEESQDSEGES</sequence>
<accession>A0A5J6TAX7</accession>
<dbReference type="KEGG" id="vg:62974345"/>
<keyword evidence="3" id="KW-1185">Reference proteome</keyword>
<proteinExistence type="predicted"/>
<name>A0A5J6TAX7_9CAUD</name>
<protein>
    <submittedName>
        <fullName evidence="2">Immunity repressor</fullName>
    </submittedName>
</protein>
<evidence type="ECO:0000256" key="1">
    <source>
        <dbReference type="SAM" id="MobiDB-lite"/>
    </source>
</evidence>
<reference evidence="2 3" key="1">
    <citation type="submission" date="2019-07" db="EMBL/GenBank/DDBJ databases">
        <authorList>
            <person name="Stoner T.H."/>
            <person name="Garlena R.A."/>
            <person name="Russell D.A."/>
            <person name="Pope W.H."/>
            <person name="Jacobs-Sera D."/>
            <person name="Hatfull G.F."/>
        </authorList>
    </citation>
    <scope>NUCLEOTIDE SEQUENCE [LARGE SCALE GENOMIC DNA]</scope>
</reference>
<evidence type="ECO:0000313" key="2">
    <source>
        <dbReference type="EMBL" id="QFG08103.1"/>
    </source>
</evidence>
<dbReference type="InterPro" id="IPR010982">
    <property type="entry name" value="Lambda_DNA-bd_dom_sf"/>
</dbReference>
<feature type="region of interest" description="Disordered" evidence="1">
    <location>
        <begin position="110"/>
        <end position="129"/>
    </location>
</feature>
<organism evidence="2 3">
    <name type="scientific">Gordonia phage Toast</name>
    <dbReference type="NCBI Taxonomy" id="2599852"/>
    <lineage>
        <taxon>Viruses</taxon>
        <taxon>Duplodnaviria</taxon>
        <taxon>Heunggongvirae</taxon>
        <taxon>Uroviricota</taxon>
        <taxon>Caudoviricetes</taxon>
        <taxon>Fairfaxidumvirus</taxon>
        <taxon>Fairfaxidumvirus toast</taxon>
    </lineage>
</organism>
<evidence type="ECO:0000313" key="3">
    <source>
        <dbReference type="Proteomes" id="UP000326855"/>
    </source>
</evidence>
<dbReference type="Proteomes" id="UP000326855">
    <property type="component" value="Segment"/>
</dbReference>
<gene>
    <name evidence="2" type="primary">43</name>
    <name evidence="2" type="ORF">PBI_TOAST_43</name>
</gene>